<dbReference type="InterPro" id="IPR036856">
    <property type="entry name" value="Ald_Oxase/Xan_DH_a/b_sf"/>
</dbReference>
<evidence type="ECO:0000313" key="6">
    <source>
        <dbReference type="Proteomes" id="UP000016412"/>
    </source>
</evidence>
<dbReference type="AlphaFoldDB" id="U2LAX2"/>
<dbReference type="InterPro" id="IPR016208">
    <property type="entry name" value="Ald_Oxase/xanthine_DH-like"/>
</dbReference>
<dbReference type="PATRIC" id="fig|1125725.3.peg.2323"/>
<dbReference type="SUPFAM" id="SSF56003">
    <property type="entry name" value="Molybdenum cofactor-binding domain"/>
    <property type="match status" value="1"/>
</dbReference>
<dbReference type="InterPro" id="IPR000674">
    <property type="entry name" value="Ald_Oxase/Xan_DH_a/b"/>
</dbReference>
<gene>
    <name evidence="5" type="ORF">HMPREF0860_1458</name>
    <name evidence="4" type="ORF">HMPREF1325_0724</name>
</gene>
<keyword evidence="2" id="KW-0560">Oxidoreductase</keyword>
<evidence type="ECO:0000313" key="4">
    <source>
        <dbReference type="EMBL" id="ERF59707.1"/>
    </source>
</evidence>
<dbReference type="InterPro" id="IPR008274">
    <property type="entry name" value="AldOxase/xan_DH_MoCoBD1"/>
</dbReference>
<dbReference type="Gene3D" id="3.90.1170.50">
    <property type="entry name" value="Aldehyde oxidase/xanthine dehydrogenase, a/b hammerhead"/>
    <property type="match status" value="1"/>
</dbReference>
<dbReference type="Pfam" id="PF01315">
    <property type="entry name" value="Ald_Xan_dh_C"/>
    <property type="match status" value="1"/>
</dbReference>
<dbReference type="GO" id="GO:0016491">
    <property type="term" value="F:oxidoreductase activity"/>
    <property type="evidence" value="ECO:0007669"/>
    <property type="project" value="UniProtKB-KW"/>
</dbReference>
<dbReference type="RefSeq" id="WP_021331314.1">
    <property type="nucleotide sequence ID" value="NZ_AUZJ01000061.1"/>
</dbReference>
<evidence type="ECO:0000256" key="1">
    <source>
        <dbReference type="ARBA" id="ARBA00022505"/>
    </source>
</evidence>
<dbReference type="Pfam" id="PF20256">
    <property type="entry name" value="MoCoBD_2"/>
    <property type="match status" value="1"/>
</dbReference>
<dbReference type="Proteomes" id="UP000016646">
    <property type="component" value="Unassembled WGS sequence"/>
</dbReference>
<dbReference type="Pfam" id="PF02738">
    <property type="entry name" value="MoCoBD_1"/>
    <property type="match status" value="1"/>
</dbReference>
<dbReference type="InterPro" id="IPR046867">
    <property type="entry name" value="AldOxase/xan_DH_MoCoBD2"/>
</dbReference>
<evidence type="ECO:0000313" key="5">
    <source>
        <dbReference type="EMBL" id="ERK01471.1"/>
    </source>
</evidence>
<dbReference type="SMART" id="SM01008">
    <property type="entry name" value="Ald_Xan_dh_C"/>
    <property type="match status" value="1"/>
</dbReference>
<evidence type="ECO:0000256" key="2">
    <source>
        <dbReference type="ARBA" id="ARBA00023002"/>
    </source>
</evidence>
<comment type="caution">
    <text evidence="4">The sequence shown here is derived from an EMBL/GenBank/DDBJ whole genome shotgun (WGS) entry which is preliminary data.</text>
</comment>
<accession>U2LAX2</accession>
<sequence>MPEKAKKKSDKKGKREPLLVYEYYTDCIKADMLYGALVRGPVSSGTIVGISVPELPEGYAFFTARDIPGKNAMRTLASDTPVFCTERVSYFGEPVGIIVGPDEETVYELTSKIEIAFDSATVESALRSVAKGYALPAVTLPKEKSESKKLLKIAHAMYIDAPEDTPVPIVQDGADSNEKTSEVVAERTVQTGCFRSESKAEELFRNADYVVSGTWVQNTVQPSWPETNGAFCFMENGTLTIFAPTQWPLYLKSAVSAALKIGEDRIVIKGTNTSGHDANGMWRNATLVIQASLAAYLTGKPVKLSLSREEHKTFMKPGVAASITCESAVSKAGDILATKISIEADVGYCNPFAQEIVDRLAIASCGIYDIPNILISAKAATSPSSPTSVFADIIDAQAFFAIENHVQQIAERAEILPSEFRIKNMRAASEQSTMPFTFRTGKTEAAIANAVKISDYNRKYAAFKIDAAEKSDSLDTFFALPIRGIGMACAFGGSGYLNNDLVTEKQKVSVTLEEDETVTIHSPVPSATISDIWTKLVSSLLKVSSSAVTISPDEQSGSDLPTPNSIYGSLSITTQLLHQCCTELEKKKAAKQVLPITVKRGLPPAIKKLWNKETFSGVPFYTSSFGCAVVEIELDPYTYKERIKGIWITIDCGQVFALRAAENTIRIAIQQELVQLVKGETISCDGVHISFVQSDSPPSQIGNLVHSIIPAAFSAALSQALGFCIRELPCSAETMHSKTQNLSGENA</sequence>
<keyword evidence="7" id="KW-1185">Reference proteome</keyword>
<feature type="domain" description="Aldehyde oxidase/xanthine dehydrogenase a/b hammerhead" evidence="3">
    <location>
        <begin position="18"/>
        <end position="121"/>
    </location>
</feature>
<dbReference type="STRING" id="1125725.HMPREF1325_0724"/>
<keyword evidence="1" id="KW-0500">Molybdenum</keyword>
<name>U2LAX2_TRESO</name>
<dbReference type="Gene3D" id="3.30.365.10">
    <property type="entry name" value="Aldehyde oxidase/xanthine dehydrogenase, molybdopterin binding domain"/>
    <property type="match status" value="4"/>
</dbReference>
<evidence type="ECO:0000313" key="7">
    <source>
        <dbReference type="Proteomes" id="UP000016646"/>
    </source>
</evidence>
<dbReference type="PANTHER" id="PTHR11908">
    <property type="entry name" value="XANTHINE DEHYDROGENASE"/>
    <property type="match status" value="1"/>
</dbReference>
<dbReference type="Proteomes" id="UP000016412">
    <property type="component" value="Unassembled WGS sequence"/>
</dbReference>
<evidence type="ECO:0000259" key="3">
    <source>
        <dbReference type="SMART" id="SM01008"/>
    </source>
</evidence>
<organism evidence="4 6">
    <name type="scientific">Treponema socranskii subsp. socranskii VPI DR56BR1116 = ATCC 35536</name>
    <dbReference type="NCBI Taxonomy" id="1125725"/>
    <lineage>
        <taxon>Bacteria</taxon>
        <taxon>Pseudomonadati</taxon>
        <taxon>Spirochaetota</taxon>
        <taxon>Spirochaetia</taxon>
        <taxon>Spirochaetales</taxon>
        <taxon>Treponemataceae</taxon>
        <taxon>Treponema</taxon>
    </lineage>
</organism>
<dbReference type="EMBL" id="AVQI01000056">
    <property type="protein sequence ID" value="ERK01471.1"/>
    <property type="molecule type" value="Genomic_DNA"/>
</dbReference>
<protein>
    <submittedName>
        <fullName evidence="4">Molybdopterin-binding domain of aldehyde dehydrogenase</fullName>
    </submittedName>
</protein>
<dbReference type="PANTHER" id="PTHR11908:SF132">
    <property type="entry name" value="ALDEHYDE OXIDASE 1-RELATED"/>
    <property type="match status" value="1"/>
</dbReference>
<reference evidence="6 7" key="1">
    <citation type="submission" date="2013-08" db="EMBL/GenBank/DDBJ databases">
        <authorList>
            <person name="Durkin A.S."/>
            <person name="Haft D.R."/>
            <person name="McCorrison J."/>
            <person name="Torralba M."/>
            <person name="Gillis M."/>
            <person name="Haft D.H."/>
            <person name="Methe B."/>
            <person name="Sutton G."/>
            <person name="Nelson K.E."/>
        </authorList>
    </citation>
    <scope>NUCLEOTIDE SEQUENCE [LARGE SCALE GENOMIC DNA]</scope>
    <source>
        <strain evidence="5 7">ATCC 35536</strain>
        <strain evidence="4 6">VPI DR56BR1116</strain>
    </source>
</reference>
<dbReference type="eggNOG" id="COG1529">
    <property type="taxonomic scope" value="Bacteria"/>
</dbReference>
<dbReference type="EMBL" id="AUZJ01000061">
    <property type="protein sequence ID" value="ERF59707.1"/>
    <property type="molecule type" value="Genomic_DNA"/>
</dbReference>
<dbReference type="SUPFAM" id="SSF54665">
    <property type="entry name" value="CO dehydrogenase molybdoprotein N-domain-like"/>
    <property type="match status" value="1"/>
</dbReference>
<dbReference type="InterPro" id="IPR037165">
    <property type="entry name" value="AldOxase/xan_DH_Mopterin-bd_sf"/>
</dbReference>
<proteinExistence type="predicted"/>
<dbReference type="GO" id="GO:0005506">
    <property type="term" value="F:iron ion binding"/>
    <property type="evidence" value="ECO:0007669"/>
    <property type="project" value="InterPro"/>
</dbReference>
<dbReference type="OrthoDB" id="9759099at2"/>